<dbReference type="GO" id="GO:0005886">
    <property type="term" value="C:plasma membrane"/>
    <property type="evidence" value="ECO:0007669"/>
    <property type="project" value="UniProtKB-SubCell"/>
</dbReference>
<keyword evidence="6 9" id="KW-1133">Transmembrane helix</keyword>
<dbReference type="AlphaFoldDB" id="A0AAU7XA37"/>
<dbReference type="EMBL" id="CP158568">
    <property type="protein sequence ID" value="XBY44953.1"/>
    <property type="molecule type" value="Genomic_DNA"/>
</dbReference>
<gene>
    <name evidence="11" type="ORF">ABS361_01205</name>
</gene>
<evidence type="ECO:0000256" key="1">
    <source>
        <dbReference type="ARBA" id="ARBA00004429"/>
    </source>
</evidence>
<evidence type="ECO:0000313" key="11">
    <source>
        <dbReference type="EMBL" id="XBY44953.1"/>
    </source>
</evidence>
<keyword evidence="7 9" id="KW-0472">Membrane</keyword>
<dbReference type="RefSeq" id="WP_407050045.1">
    <property type="nucleotide sequence ID" value="NZ_CP158568.1"/>
</dbReference>
<keyword evidence="4 9" id="KW-0997">Cell inner membrane</keyword>
<evidence type="ECO:0000256" key="7">
    <source>
        <dbReference type="ARBA" id="ARBA00023136"/>
    </source>
</evidence>
<comment type="function">
    <text evidence="9">Part of the tripartite ATP-independent periplasmic (TRAP) transport system.</text>
</comment>
<evidence type="ECO:0000256" key="9">
    <source>
        <dbReference type="RuleBase" id="RU369079"/>
    </source>
</evidence>
<comment type="similarity">
    <text evidence="8 9">Belongs to the TRAP transporter small permease family.</text>
</comment>
<keyword evidence="3" id="KW-1003">Cell membrane</keyword>
<dbReference type="GO" id="GO:0022857">
    <property type="term" value="F:transmembrane transporter activity"/>
    <property type="evidence" value="ECO:0007669"/>
    <property type="project" value="UniProtKB-UniRule"/>
</dbReference>
<feature type="domain" description="Tripartite ATP-independent periplasmic transporters DctQ component" evidence="10">
    <location>
        <begin position="49"/>
        <end position="177"/>
    </location>
</feature>
<evidence type="ECO:0000256" key="3">
    <source>
        <dbReference type="ARBA" id="ARBA00022475"/>
    </source>
</evidence>
<comment type="subunit">
    <text evidence="9">The complex comprises the extracytoplasmic solute receptor protein and the two transmembrane proteins.</text>
</comment>
<evidence type="ECO:0000256" key="4">
    <source>
        <dbReference type="ARBA" id="ARBA00022519"/>
    </source>
</evidence>
<reference evidence="11" key="1">
    <citation type="submission" date="2024-06" db="EMBL/GenBank/DDBJ databases">
        <title>Methylostella associata gen. nov., sp. nov., a novel Ancalomicrobiaceae-affiliated facultatively methylotrophic bacteria that feed on methanotrophs of the genus Methylococcus.</title>
        <authorList>
            <person name="Saltykova V."/>
            <person name="Danilova O.V."/>
            <person name="Oshkin I.Y."/>
            <person name="Belova S.E."/>
            <person name="Pimenov N.V."/>
            <person name="Dedysh S.N."/>
        </authorList>
    </citation>
    <scope>NUCLEOTIDE SEQUENCE</scope>
    <source>
        <strain evidence="11">S20</strain>
    </source>
</reference>
<name>A0AAU7XA37_9HYPH</name>
<proteinExistence type="inferred from homology"/>
<feature type="transmembrane region" description="Helical" evidence="9">
    <location>
        <begin position="113"/>
        <end position="133"/>
    </location>
</feature>
<dbReference type="InterPro" id="IPR007387">
    <property type="entry name" value="TRAP_DctQ"/>
</dbReference>
<dbReference type="PANTHER" id="PTHR35011:SF10">
    <property type="entry name" value="TRAP TRANSPORTER SMALL PERMEASE PROTEIN"/>
    <property type="match status" value="1"/>
</dbReference>
<evidence type="ECO:0000256" key="2">
    <source>
        <dbReference type="ARBA" id="ARBA00022448"/>
    </source>
</evidence>
<dbReference type="InterPro" id="IPR055348">
    <property type="entry name" value="DctQ"/>
</dbReference>
<organism evidence="11">
    <name type="scientific">Methyloraptor flagellatus</name>
    <dbReference type="NCBI Taxonomy" id="3162530"/>
    <lineage>
        <taxon>Bacteria</taxon>
        <taxon>Pseudomonadati</taxon>
        <taxon>Pseudomonadota</taxon>
        <taxon>Alphaproteobacteria</taxon>
        <taxon>Hyphomicrobiales</taxon>
        <taxon>Ancalomicrobiaceae</taxon>
        <taxon>Methyloraptor</taxon>
    </lineage>
</organism>
<feature type="transmembrane region" description="Helical" evidence="9">
    <location>
        <begin position="35"/>
        <end position="56"/>
    </location>
</feature>
<accession>A0AAU7XA37</accession>
<comment type="subcellular location">
    <subcellularLocation>
        <location evidence="1 9">Cell inner membrane</location>
        <topology evidence="1 9">Multi-pass membrane protein</topology>
    </subcellularLocation>
</comment>
<feature type="transmembrane region" description="Helical" evidence="9">
    <location>
        <begin position="153"/>
        <end position="176"/>
    </location>
</feature>
<sequence length="187" mass="20119">MSAHGVELGTAPAKPVSANRLVAGADRALALVNRLIMLAASLALIAASVILAYSVAVRQLFRAPTYWQDEASVFLLVGATFLTAAQVQSNRGHVAIEAVTTLLPDAVNHVRRLLVDVVTFGFCAFFAWKSWTLFHEAWVDGQVTSTTWGPPLWIPYAIMAAGMSLLALQVVLQILVQMTSTATGEKR</sequence>
<comment type="caution">
    <text evidence="9">Lacks conserved residue(s) required for the propagation of feature annotation.</text>
</comment>
<dbReference type="KEGG" id="mflg:ABS361_01205"/>
<evidence type="ECO:0000256" key="5">
    <source>
        <dbReference type="ARBA" id="ARBA00022692"/>
    </source>
</evidence>
<evidence type="ECO:0000259" key="10">
    <source>
        <dbReference type="Pfam" id="PF04290"/>
    </source>
</evidence>
<dbReference type="PANTHER" id="PTHR35011">
    <property type="entry name" value="2,3-DIKETO-L-GULONATE TRAP TRANSPORTER SMALL PERMEASE PROTEIN YIAM"/>
    <property type="match status" value="1"/>
</dbReference>
<protein>
    <recommendedName>
        <fullName evidence="9">TRAP transporter small permease protein</fullName>
    </recommendedName>
</protein>
<keyword evidence="2 9" id="KW-0813">Transport</keyword>
<evidence type="ECO:0000256" key="8">
    <source>
        <dbReference type="ARBA" id="ARBA00038436"/>
    </source>
</evidence>
<evidence type="ECO:0000256" key="6">
    <source>
        <dbReference type="ARBA" id="ARBA00022989"/>
    </source>
</evidence>
<dbReference type="GO" id="GO:0015740">
    <property type="term" value="P:C4-dicarboxylate transport"/>
    <property type="evidence" value="ECO:0007669"/>
    <property type="project" value="TreeGrafter"/>
</dbReference>
<keyword evidence="5 9" id="KW-0812">Transmembrane</keyword>
<dbReference type="Pfam" id="PF04290">
    <property type="entry name" value="DctQ"/>
    <property type="match status" value="1"/>
</dbReference>